<dbReference type="RefSeq" id="WP_259573089.1">
    <property type="nucleotide sequence ID" value="NZ_JANLCL010000006.1"/>
</dbReference>
<accession>A0AA42BRT7</accession>
<gene>
    <name evidence="1" type="ORF">N1028_01435</name>
</gene>
<comment type="caution">
    <text evidence="1">The sequence shown here is derived from an EMBL/GenBank/DDBJ whole genome shotgun (WGS) entry which is preliminary data.</text>
</comment>
<evidence type="ECO:0000313" key="2">
    <source>
        <dbReference type="Proteomes" id="UP001165587"/>
    </source>
</evidence>
<name>A0AA42BRT7_9MICO</name>
<organism evidence="1 2">
    <name type="scientific">Herbiconiux oxytropis</name>
    <dbReference type="NCBI Taxonomy" id="2970915"/>
    <lineage>
        <taxon>Bacteria</taxon>
        <taxon>Bacillati</taxon>
        <taxon>Actinomycetota</taxon>
        <taxon>Actinomycetes</taxon>
        <taxon>Micrococcales</taxon>
        <taxon>Microbacteriaceae</taxon>
        <taxon>Herbiconiux</taxon>
    </lineage>
</organism>
<dbReference type="Proteomes" id="UP001165587">
    <property type="component" value="Unassembled WGS sequence"/>
</dbReference>
<dbReference type="AlphaFoldDB" id="A0AA42BRT7"/>
<proteinExistence type="predicted"/>
<evidence type="ECO:0000313" key="1">
    <source>
        <dbReference type="EMBL" id="MCS5724550.1"/>
    </source>
</evidence>
<dbReference type="EMBL" id="JANLCK010000001">
    <property type="protein sequence ID" value="MCS5724550.1"/>
    <property type="molecule type" value="Genomic_DNA"/>
</dbReference>
<protein>
    <submittedName>
        <fullName evidence="1">Uncharacterized protein</fullName>
    </submittedName>
</protein>
<reference evidence="1" key="1">
    <citation type="submission" date="2022-08" db="EMBL/GenBank/DDBJ databases">
        <authorList>
            <person name="Deng Y."/>
            <person name="Han X.-F."/>
            <person name="Zhang Y.-Q."/>
        </authorList>
    </citation>
    <scope>NUCLEOTIDE SEQUENCE</scope>
    <source>
        <strain evidence="1">CPCC 203407</strain>
    </source>
</reference>
<keyword evidence="2" id="KW-1185">Reference proteome</keyword>
<sequence length="90" mass="10488">MGVDDSFEVESRWKEQVFYWEGQRGFLFDAGWGVSPPVLYVPPADEWDACTPLWMHGRRDLILLRLETHSRHRIAEGPYPRSQGGLTREV</sequence>